<dbReference type="PANTHER" id="PTHR11138:SF5">
    <property type="entry name" value="METHIONYL-TRNA FORMYLTRANSFERASE, MITOCHONDRIAL"/>
    <property type="match status" value="1"/>
</dbReference>
<name>A0A3D8IQ57_9HELI</name>
<dbReference type="EMBL" id="NXLQ01000002">
    <property type="protein sequence ID" value="RDU67055.1"/>
    <property type="molecule type" value="Genomic_DNA"/>
</dbReference>
<dbReference type="EC" id="2.1.2.9" evidence="2"/>
<dbReference type="Pfam" id="PF02911">
    <property type="entry name" value="Formyl_trans_C"/>
    <property type="match status" value="1"/>
</dbReference>
<dbReference type="AlphaFoldDB" id="A0A3D8IQ57"/>
<proteinExistence type="inferred from homology"/>
<dbReference type="CDD" id="cd08646">
    <property type="entry name" value="FMT_core_Met-tRNA-FMT_N"/>
    <property type="match status" value="1"/>
</dbReference>
<dbReference type="SUPFAM" id="SSF53328">
    <property type="entry name" value="Formyltransferase"/>
    <property type="match status" value="1"/>
</dbReference>
<evidence type="ECO:0000256" key="3">
    <source>
        <dbReference type="ARBA" id="ARBA00022679"/>
    </source>
</evidence>
<dbReference type="InterPro" id="IPR041711">
    <property type="entry name" value="Met-tRNA-FMT_N"/>
</dbReference>
<keyword evidence="3 7" id="KW-0808">Transferase</keyword>
<dbReference type="GO" id="GO:0005829">
    <property type="term" value="C:cytosol"/>
    <property type="evidence" value="ECO:0007669"/>
    <property type="project" value="TreeGrafter"/>
</dbReference>
<dbReference type="Gene3D" id="3.40.50.12230">
    <property type="match status" value="1"/>
</dbReference>
<sequence length="311" mass="35713">MNLVFFGTPPFARDILMELHKQYDILATITQPDKPFGRKKILKMSAVKEYAISVNIECFQPIKSYEIKDILHNIETKHKTKIDAVVVVAYGKILNKEVVENYFCINLHGSLLPYYRGASPVQNSIIDDYQHFGLSVIRMDNGLDSGEILESYALHKDIVYKQTINQVFTTLVPYGKDILCKVLEDFTLNRLCPTPQNHELATYCSKLEKKDAYLDLEDSKACYLRYLALNNIGTWIRYNEETLKINTLVGYDNRSEHKQKGEILEIQKDKILIACKKGELWAESFTPPNKSKMNAISFLQSCKLKVGDILE</sequence>
<reference evidence="7 8" key="1">
    <citation type="submission" date="2018-04" db="EMBL/GenBank/DDBJ databases">
        <title>Novel Campyloabacter and Helicobacter Species and Strains.</title>
        <authorList>
            <person name="Mannion A.J."/>
            <person name="Shen Z."/>
            <person name="Fox J.G."/>
        </authorList>
    </citation>
    <scope>NUCLEOTIDE SEQUENCE [LARGE SCALE GENOMIC DNA]</scope>
    <source>
        <strain evidence="7 8">MIT 17-337</strain>
    </source>
</reference>
<dbReference type="Pfam" id="PF00551">
    <property type="entry name" value="Formyl_trans_N"/>
    <property type="match status" value="1"/>
</dbReference>
<feature type="domain" description="Formyl transferase N-terminal" evidence="5">
    <location>
        <begin position="1"/>
        <end position="167"/>
    </location>
</feature>
<gene>
    <name evidence="7" type="ORF">CQA53_01995</name>
</gene>
<evidence type="ECO:0000259" key="6">
    <source>
        <dbReference type="Pfam" id="PF02911"/>
    </source>
</evidence>
<dbReference type="PANTHER" id="PTHR11138">
    <property type="entry name" value="METHIONYL-TRNA FORMYLTRANSFERASE"/>
    <property type="match status" value="1"/>
</dbReference>
<evidence type="ECO:0000256" key="4">
    <source>
        <dbReference type="ARBA" id="ARBA00022917"/>
    </source>
</evidence>
<dbReference type="RefSeq" id="WP_115542350.1">
    <property type="nucleotide sequence ID" value="NZ_NXLQ01000002.1"/>
</dbReference>
<comment type="caution">
    <text evidence="7">The sequence shown here is derived from an EMBL/GenBank/DDBJ whole genome shotgun (WGS) entry which is preliminary data.</text>
</comment>
<keyword evidence="4" id="KW-0648">Protein biosynthesis</keyword>
<accession>A0A3D8IQ57</accession>
<protein>
    <recommendedName>
        <fullName evidence="2">methionyl-tRNA formyltransferase</fullName>
        <ecNumber evidence="2">2.1.2.9</ecNumber>
    </recommendedName>
</protein>
<dbReference type="InterPro" id="IPR011034">
    <property type="entry name" value="Formyl_transferase-like_C_sf"/>
</dbReference>
<dbReference type="Proteomes" id="UP000256379">
    <property type="component" value="Unassembled WGS sequence"/>
</dbReference>
<keyword evidence="8" id="KW-1185">Reference proteome</keyword>
<feature type="domain" description="Formyl transferase C-terminal" evidence="6">
    <location>
        <begin position="206"/>
        <end position="301"/>
    </location>
</feature>
<evidence type="ECO:0000313" key="8">
    <source>
        <dbReference type="Proteomes" id="UP000256379"/>
    </source>
</evidence>
<evidence type="ECO:0000259" key="5">
    <source>
        <dbReference type="Pfam" id="PF00551"/>
    </source>
</evidence>
<dbReference type="InterPro" id="IPR005793">
    <property type="entry name" value="Formyl_trans_C"/>
</dbReference>
<dbReference type="SUPFAM" id="SSF50486">
    <property type="entry name" value="FMT C-terminal domain-like"/>
    <property type="match status" value="1"/>
</dbReference>
<comment type="similarity">
    <text evidence="1">Belongs to the Fmt family.</text>
</comment>
<organism evidence="7 8">
    <name type="scientific">Helicobacter didelphidarum</name>
    <dbReference type="NCBI Taxonomy" id="2040648"/>
    <lineage>
        <taxon>Bacteria</taxon>
        <taxon>Pseudomonadati</taxon>
        <taxon>Campylobacterota</taxon>
        <taxon>Epsilonproteobacteria</taxon>
        <taxon>Campylobacterales</taxon>
        <taxon>Helicobacteraceae</taxon>
        <taxon>Helicobacter</taxon>
    </lineage>
</organism>
<evidence type="ECO:0000313" key="7">
    <source>
        <dbReference type="EMBL" id="RDU67055.1"/>
    </source>
</evidence>
<evidence type="ECO:0000256" key="2">
    <source>
        <dbReference type="ARBA" id="ARBA00012261"/>
    </source>
</evidence>
<dbReference type="GO" id="GO:0004479">
    <property type="term" value="F:methionyl-tRNA formyltransferase activity"/>
    <property type="evidence" value="ECO:0007669"/>
    <property type="project" value="UniProtKB-EC"/>
</dbReference>
<dbReference type="OrthoDB" id="9802815at2"/>
<dbReference type="InterPro" id="IPR002376">
    <property type="entry name" value="Formyl_transf_N"/>
</dbReference>
<dbReference type="InterPro" id="IPR036477">
    <property type="entry name" value="Formyl_transf_N_sf"/>
</dbReference>
<evidence type="ECO:0000256" key="1">
    <source>
        <dbReference type="ARBA" id="ARBA00010699"/>
    </source>
</evidence>